<dbReference type="Proteomes" id="UP000187735">
    <property type="component" value="Chromosome"/>
</dbReference>
<organism evidence="1 2">
    <name type="scientific">Fuerstiella marisgermanici</name>
    <dbReference type="NCBI Taxonomy" id="1891926"/>
    <lineage>
        <taxon>Bacteria</taxon>
        <taxon>Pseudomonadati</taxon>
        <taxon>Planctomycetota</taxon>
        <taxon>Planctomycetia</taxon>
        <taxon>Planctomycetales</taxon>
        <taxon>Planctomycetaceae</taxon>
        <taxon>Fuerstiella</taxon>
    </lineage>
</organism>
<accession>A0A1P8WJM8</accession>
<dbReference type="Pfam" id="PF02482">
    <property type="entry name" value="Ribosomal_S30AE"/>
    <property type="match status" value="1"/>
</dbReference>
<sequence>MEISVTTPRRTRSTFRESVADRLAQALARFENRISEVSVTLSDTNGPRGGVDKECRVNVVMPGFDVLTTSARHENVWGAVAKATERARRIVLTKLKRPLAMRAERRDAVIPEMELSEAESTA</sequence>
<dbReference type="Gene3D" id="3.30.160.100">
    <property type="entry name" value="Ribosome hibernation promotion factor-like"/>
    <property type="match status" value="1"/>
</dbReference>
<dbReference type="InterPro" id="IPR003489">
    <property type="entry name" value="RHF/RaiA"/>
</dbReference>
<name>A0A1P8WJM8_9PLAN</name>
<dbReference type="EMBL" id="CP017641">
    <property type="protein sequence ID" value="APZ94259.1"/>
    <property type="molecule type" value="Genomic_DNA"/>
</dbReference>
<keyword evidence="2" id="KW-1185">Reference proteome</keyword>
<dbReference type="SUPFAM" id="SSF69754">
    <property type="entry name" value="Ribosome binding protein Y (YfiA homologue)"/>
    <property type="match status" value="1"/>
</dbReference>
<proteinExistence type="predicted"/>
<dbReference type="AlphaFoldDB" id="A0A1P8WJM8"/>
<protein>
    <submittedName>
        <fullName evidence="1">Uncharacterized protein</fullName>
    </submittedName>
</protein>
<dbReference type="STRING" id="1891926.Fuma_03884"/>
<evidence type="ECO:0000313" key="2">
    <source>
        <dbReference type="Proteomes" id="UP000187735"/>
    </source>
</evidence>
<reference evidence="1 2" key="1">
    <citation type="journal article" date="2016" name="Front. Microbiol.">
        <title>Fuerstia marisgermanicae gen. nov., sp. nov., an Unusual Member of the Phylum Planctomycetes from the German Wadden Sea.</title>
        <authorList>
            <person name="Kohn T."/>
            <person name="Heuer A."/>
            <person name="Jogler M."/>
            <person name="Vollmers J."/>
            <person name="Boedeker C."/>
            <person name="Bunk B."/>
            <person name="Rast P."/>
            <person name="Borchert D."/>
            <person name="Glockner I."/>
            <person name="Freese H.M."/>
            <person name="Klenk H.P."/>
            <person name="Overmann J."/>
            <person name="Kaster A.K."/>
            <person name="Rohde M."/>
            <person name="Wiegand S."/>
            <person name="Jogler C."/>
        </authorList>
    </citation>
    <scope>NUCLEOTIDE SEQUENCE [LARGE SCALE GENOMIC DNA]</scope>
    <source>
        <strain evidence="1 2">NH11</strain>
    </source>
</reference>
<dbReference type="KEGG" id="fmr:Fuma_03884"/>
<dbReference type="InterPro" id="IPR036567">
    <property type="entry name" value="RHF-like"/>
</dbReference>
<gene>
    <name evidence="1" type="ORF">Fuma_03884</name>
</gene>
<evidence type="ECO:0000313" key="1">
    <source>
        <dbReference type="EMBL" id="APZ94259.1"/>
    </source>
</evidence>